<reference evidence="2 3" key="1">
    <citation type="submission" date="2024-07" db="EMBL/GenBank/DDBJ databases">
        <title>Chromosome-level genome assembly of the water stick insect Ranatra chinensis (Heteroptera: Nepidae).</title>
        <authorList>
            <person name="Liu X."/>
        </authorList>
    </citation>
    <scope>NUCLEOTIDE SEQUENCE [LARGE SCALE GENOMIC DNA]</scope>
    <source>
        <strain evidence="2">Cailab_2021Rc</strain>
        <tissue evidence="2">Muscle</tissue>
    </source>
</reference>
<evidence type="ECO:0000313" key="2">
    <source>
        <dbReference type="EMBL" id="KAL1132540.1"/>
    </source>
</evidence>
<protein>
    <recommendedName>
        <fullName evidence="4">Gustatory receptor</fullName>
    </recommendedName>
</protein>
<accession>A0ABD0YMQ0</accession>
<comment type="caution">
    <text evidence="2">The sequence shown here is derived from an EMBL/GenBank/DDBJ whole genome shotgun (WGS) entry which is preliminary data.</text>
</comment>
<keyword evidence="3" id="KW-1185">Reference proteome</keyword>
<dbReference type="EMBL" id="JBFDAA010000005">
    <property type="protein sequence ID" value="KAL1132540.1"/>
    <property type="molecule type" value="Genomic_DNA"/>
</dbReference>
<name>A0ABD0YMQ0_9HEMI</name>
<organism evidence="2 3">
    <name type="scientific">Ranatra chinensis</name>
    <dbReference type="NCBI Taxonomy" id="642074"/>
    <lineage>
        <taxon>Eukaryota</taxon>
        <taxon>Metazoa</taxon>
        <taxon>Ecdysozoa</taxon>
        <taxon>Arthropoda</taxon>
        <taxon>Hexapoda</taxon>
        <taxon>Insecta</taxon>
        <taxon>Pterygota</taxon>
        <taxon>Neoptera</taxon>
        <taxon>Paraneoptera</taxon>
        <taxon>Hemiptera</taxon>
        <taxon>Heteroptera</taxon>
        <taxon>Panheteroptera</taxon>
        <taxon>Nepomorpha</taxon>
        <taxon>Nepidae</taxon>
        <taxon>Ranatrinae</taxon>
        <taxon>Ranatra</taxon>
    </lineage>
</organism>
<keyword evidence="1" id="KW-0472">Membrane</keyword>
<feature type="transmembrane region" description="Helical" evidence="1">
    <location>
        <begin position="44"/>
        <end position="67"/>
    </location>
</feature>
<proteinExistence type="predicted"/>
<evidence type="ECO:0008006" key="4">
    <source>
        <dbReference type="Google" id="ProtNLM"/>
    </source>
</evidence>
<gene>
    <name evidence="2" type="ORF">AAG570_010495</name>
</gene>
<feature type="transmembrane region" description="Helical" evidence="1">
    <location>
        <begin position="153"/>
        <end position="171"/>
    </location>
</feature>
<dbReference type="AlphaFoldDB" id="A0ABD0YMQ0"/>
<sequence>MASKRRNTFYENKKLETTEIGPPTLEEFASNMKGEKISLRLKRFVLAIVLTNPPGAALCLIAENFLLTNMSWYDLLPYTFAYSSCNLTYLFWAANCYEIARISETLSKKTVEAIRARNSEGLRRCRCLWIGLSLLARGLGCSLGLTGLLNTTILSGCFILTCYALLTAIINNQFIDSILSLVILLPVNFTYTFILVDTAHKATQKVGMDFSSVVIKESRMLSDEMCQKEVSLLLNAINTNPPVITLNGFVDVNRALFASSVTFRCLVRARAVLDPLNLDPLRPSRNLFSSASSWTHAYPSRIQGTLDLTTHFCPHSTTLRGSPPVACDWCNLIPNSLQTPLIPRQVTVVALSGLQVYIGAERKGTTPREGGPDTVVDATISMPDSHAMGPGFDSLRARSDFTSIRVVGTSRAEGFPDLPKDIQSQKDGKLPISVVSCFLFS</sequence>
<dbReference type="Proteomes" id="UP001558652">
    <property type="component" value="Unassembled WGS sequence"/>
</dbReference>
<keyword evidence="1" id="KW-0812">Transmembrane</keyword>
<feature type="transmembrane region" description="Helical" evidence="1">
    <location>
        <begin position="178"/>
        <end position="196"/>
    </location>
</feature>
<evidence type="ECO:0000256" key="1">
    <source>
        <dbReference type="SAM" id="Phobius"/>
    </source>
</evidence>
<keyword evidence="1" id="KW-1133">Transmembrane helix</keyword>
<evidence type="ECO:0000313" key="3">
    <source>
        <dbReference type="Proteomes" id="UP001558652"/>
    </source>
</evidence>